<keyword evidence="8" id="KW-0573">Peptidoglycan synthesis</keyword>
<dbReference type="GO" id="GO:0008360">
    <property type="term" value="P:regulation of cell shape"/>
    <property type="evidence" value="ECO:0007669"/>
    <property type="project" value="UniProtKB-KW"/>
</dbReference>
<dbReference type="EMBL" id="AUZX01006298">
    <property type="protein sequence ID" value="EQD64464.1"/>
    <property type="molecule type" value="Genomic_DNA"/>
</dbReference>
<dbReference type="InterPro" id="IPR023346">
    <property type="entry name" value="Lysozyme-like_dom_sf"/>
</dbReference>
<evidence type="ECO:0000256" key="12">
    <source>
        <dbReference type="ARBA" id="ARBA00023316"/>
    </source>
</evidence>
<feature type="compositionally biased region" description="Low complexity" evidence="15">
    <location>
        <begin position="276"/>
        <end position="289"/>
    </location>
</feature>
<feature type="non-terminal residue" evidence="18">
    <location>
        <position position="1"/>
    </location>
</feature>
<dbReference type="GO" id="GO:0008955">
    <property type="term" value="F:peptidoglycan glycosyltransferase activity"/>
    <property type="evidence" value="ECO:0007669"/>
    <property type="project" value="UniProtKB-EC"/>
</dbReference>
<evidence type="ECO:0000256" key="4">
    <source>
        <dbReference type="ARBA" id="ARBA00022676"/>
    </source>
</evidence>
<dbReference type="GO" id="GO:0006508">
    <property type="term" value="P:proteolysis"/>
    <property type="evidence" value="ECO:0007669"/>
    <property type="project" value="UniProtKB-KW"/>
</dbReference>
<dbReference type="GO" id="GO:0009252">
    <property type="term" value="P:peptidoglycan biosynthetic process"/>
    <property type="evidence" value="ECO:0007669"/>
    <property type="project" value="UniProtKB-KW"/>
</dbReference>
<dbReference type="Pfam" id="PF17092">
    <property type="entry name" value="PCB_OB"/>
    <property type="match status" value="1"/>
</dbReference>
<protein>
    <recommendedName>
        <fullName evidence="13">peptidoglycan glycosyltransferase</fullName>
        <ecNumber evidence="13">2.4.99.28</ecNumber>
    </recommendedName>
</protein>
<dbReference type="EC" id="2.4.99.28" evidence="13"/>
<reference evidence="18" key="2">
    <citation type="journal article" date="2014" name="ISME J.">
        <title>Microbial stratification in low pH oxic and suboxic macroscopic growths along an acid mine drainage.</title>
        <authorList>
            <person name="Mendez-Garcia C."/>
            <person name="Mesa V."/>
            <person name="Sprenger R.R."/>
            <person name="Richter M."/>
            <person name="Diez M.S."/>
            <person name="Solano J."/>
            <person name="Bargiela R."/>
            <person name="Golyshina O.V."/>
            <person name="Manteca A."/>
            <person name="Ramos J.L."/>
            <person name="Gallego J.R."/>
            <person name="Llorente I."/>
            <person name="Martins Dos Santos V.A."/>
            <person name="Jensen O.N."/>
            <person name="Pelaez A.I."/>
            <person name="Sanchez J."/>
            <person name="Ferrer M."/>
        </authorList>
    </citation>
    <scope>NUCLEOTIDE SEQUENCE</scope>
</reference>
<dbReference type="InterPro" id="IPR050396">
    <property type="entry name" value="Glycosyltr_51/Transpeptidase"/>
</dbReference>
<dbReference type="GO" id="GO:0016020">
    <property type="term" value="C:membrane"/>
    <property type="evidence" value="ECO:0007669"/>
    <property type="project" value="UniProtKB-SubCell"/>
</dbReference>
<dbReference type="SUPFAM" id="SSF53955">
    <property type="entry name" value="Lysozyme-like"/>
    <property type="match status" value="1"/>
</dbReference>
<dbReference type="PANTHER" id="PTHR32282:SF27">
    <property type="entry name" value="PENICILLIN-BINDING PROTEIN 1A"/>
    <property type="match status" value="1"/>
</dbReference>
<dbReference type="Pfam" id="PF00912">
    <property type="entry name" value="Transgly"/>
    <property type="match status" value="1"/>
</dbReference>
<dbReference type="InterPro" id="IPR012340">
    <property type="entry name" value="NA-bd_OB-fold"/>
</dbReference>
<keyword evidence="4" id="KW-0328">Glycosyltransferase</keyword>
<evidence type="ECO:0000259" key="17">
    <source>
        <dbReference type="Pfam" id="PF17092"/>
    </source>
</evidence>
<feature type="domain" description="Penicillin-binding protein OB-like" evidence="17">
    <location>
        <begin position="152"/>
        <end position="258"/>
    </location>
</feature>
<dbReference type="GO" id="GO:0071555">
    <property type="term" value="P:cell wall organization"/>
    <property type="evidence" value="ECO:0007669"/>
    <property type="project" value="UniProtKB-KW"/>
</dbReference>
<evidence type="ECO:0000313" key="18">
    <source>
        <dbReference type="EMBL" id="EQD64464.1"/>
    </source>
</evidence>
<keyword evidence="2" id="KW-0121">Carboxypeptidase</keyword>
<evidence type="ECO:0000256" key="3">
    <source>
        <dbReference type="ARBA" id="ARBA00022670"/>
    </source>
</evidence>
<evidence type="ECO:0000256" key="1">
    <source>
        <dbReference type="ARBA" id="ARBA00004370"/>
    </source>
</evidence>
<keyword evidence="10" id="KW-0472">Membrane</keyword>
<feature type="non-terminal residue" evidence="18">
    <location>
        <position position="322"/>
    </location>
</feature>
<evidence type="ECO:0000256" key="5">
    <source>
        <dbReference type="ARBA" id="ARBA00022679"/>
    </source>
</evidence>
<keyword evidence="9" id="KW-1133">Transmembrane helix</keyword>
<comment type="subcellular location">
    <subcellularLocation>
        <location evidence="1">Membrane</location>
    </subcellularLocation>
</comment>
<dbReference type="GO" id="GO:0030288">
    <property type="term" value="C:outer membrane-bounded periplasmic space"/>
    <property type="evidence" value="ECO:0007669"/>
    <property type="project" value="TreeGrafter"/>
</dbReference>
<keyword evidence="5" id="KW-0808">Transferase</keyword>
<name>T1CEM3_9ZZZZ</name>
<dbReference type="Gene3D" id="2.40.50.140">
    <property type="entry name" value="Nucleic acid-binding proteins"/>
    <property type="match status" value="1"/>
</dbReference>
<dbReference type="InterPro" id="IPR031376">
    <property type="entry name" value="PCB_OB"/>
</dbReference>
<evidence type="ECO:0000256" key="13">
    <source>
        <dbReference type="ARBA" id="ARBA00044770"/>
    </source>
</evidence>
<keyword evidence="3" id="KW-0645">Protease</keyword>
<evidence type="ECO:0000256" key="9">
    <source>
        <dbReference type="ARBA" id="ARBA00022989"/>
    </source>
</evidence>
<evidence type="ECO:0000256" key="10">
    <source>
        <dbReference type="ARBA" id="ARBA00023136"/>
    </source>
</evidence>
<dbReference type="PANTHER" id="PTHR32282">
    <property type="entry name" value="BINDING PROTEIN TRANSPEPTIDASE, PUTATIVE-RELATED"/>
    <property type="match status" value="1"/>
</dbReference>
<keyword evidence="11" id="KW-0511">Multifunctional enzyme</keyword>
<organism evidence="18">
    <name type="scientific">mine drainage metagenome</name>
    <dbReference type="NCBI Taxonomy" id="410659"/>
    <lineage>
        <taxon>unclassified sequences</taxon>
        <taxon>metagenomes</taxon>
        <taxon>ecological metagenomes</taxon>
    </lineage>
</organism>
<evidence type="ECO:0000256" key="6">
    <source>
        <dbReference type="ARBA" id="ARBA00022692"/>
    </source>
</evidence>
<keyword evidence="12" id="KW-0961">Cell wall biogenesis/degradation</keyword>
<evidence type="ECO:0000259" key="16">
    <source>
        <dbReference type="Pfam" id="PF00912"/>
    </source>
</evidence>
<dbReference type="InterPro" id="IPR001264">
    <property type="entry name" value="Glyco_trans_51"/>
</dbReference>
<dbReference type="InterPro" id="IPR012338">
    <property type="entry name" value="Beta-lactam/transpept-like"/>
</dbReference>
<evidence type="ECO:0000256" key="15">
    <source>
        <dbReference type="SAM" id="MobiDB-lite"/>
    </source>
</evidence>
<comment type="catalytic activity">
    <reaction evidence="14">
        <text>[GlcNAc-(1-&gt;4)-Mur2Ac(oyl-L-Ala-gamma-D-Glu-L-Lys-D-Ala-D-Ala)](n)-di-trans,octa-cis-undecaprenyl diphosphate + beta-D-GlcNAc-(1-&gt;4)-Mur2Ac(oyl-L-Ala-gamma-D-Glu-L-Lys-D-Ala-D-Ala)-di-trans,octa-cis-undecaprenyl diphosphate = [GlcNAc-(1-&gt;4)-Mur2Ac(oyl-L-Ala-gamma-D-Glu-L-Lys-D-Ala-D-Ala)](n+1)-di-trans,octa-cis-undecaprenyl diphosphate + di-trans,octa-cis-undecaprenyl diphosphate + H(+)</text>
        <dbReference type="Rhea" id="RHEA:23708"/>
        <dbReference type="Rhea" id="RHEA-COMP:9602"/>
        <dbReference type="Rhea" id="RHEA-COMP:9603"/>
        <dbReference type="ChEBI" id="CHEBI:15378"/>
        <dbReference type="ChEBI" id="CHEBI:58405"/>
        <dbReference type="ChEBI" id="CHEBI:60033"/>
        <dbReference type="ChEBI" id="CHEBI:78435"/>
        <dbReference type="EC" id="2.4.99.28"/>
    </reaction>
</comment>
<evidence type="ECO:0000256" key="7">
    <source>
        <dbReference type="ARBA" id="ARBA00022960"/>
    </source>
</evidence>
<feature type="region of interest" description="Disordered" evidence="15">
    <location>
        <begin position="276"/>
        <end position="322"/>
    </location>
</feature>
<evidence type="ECO:0000256" key="2">
    <source>
        <dbReference type="ARBA" id="ARBA00022645"/>
    </source>
</evidence>
<gene>
    <name evidence="18" type="ORF">B1A_08849</name>
</gene>
<dbReference type="InterPro" id="IPR036950">
    <property type="entry name" value="PBP_transglycosylase"/>
</dbReference>
<keyword evidence="3" id="KW-0378">Hydrolase</keyword>
<dbReference type="AlphaFoldDB" id="T1CEM3"/>
<accession>T1CEM3</accession>
<comment type="caution">
    <text evidence="18">The sequence shown here is derived from an EMBL/GenBank/DDBJ whole genome shotgun (WGS) entry which is preliminary data.</text>
</comment>
<dbReference type="Gene3D" id="1.10.3810.10">
    <property type="entry name" value="Biosynthetic peptidoglycan transglycosylase-like"/>
    <property type="match status" value="1"/>
</dbReference>
<evidence type="ECO:0000256" key="8">
    <source>
        <dbReference type="ARBA" id="ARBA00022984"/>
    </source>
</evidence>
<evidence type="ECO:0000256" key="11">
    <source>
        <dbReference type="ARBA" id="ARBA00023268"/>
    </source>
</evidence>
<dbReference type="SUPFAM" id="SSF56601">
    <property type="entry name" value="beta-lactamase/transpeptidase-like"/>
    <property type="match status" value="1"/>
</dbReference>
<dbReference type="Gene3D" id="3.40.710.10">
    <property type="entry name" value="DD-peptidase/beta-lactamase superfamily"/>
    <property type="match status" value="1"/>
</dbReference>
<sequence>NVIFFGERAYGIAAAAQTYYGKTLDQLTLPEAATLAGLVEAPSLYNPIVHPHLAAIRRSYVLTRMLALKYITPAQAQAADHSPIAARLHAPRVQVHAPYVAAMVLHRMAKRYGPTAETAGYSVYTTIDGRLQSAANRAVQLGMIAYSRRHGWRGPIGHTVLANDTTPEQLQTLVEQYQRIGVLLPAVVVQVGTHSAKVFARDHGFGVIDWNGLSWAGKALPHRLVGPLPQTAGNVLAPGDVVYVVWKGRRTSRLRRFPWPSPRWWRSIRTTAASRRWSADSTTSAADSTAPRRRGASRARDSSPSTTPPRSSSATPRRAPFS</sequence>
<feature type="compositionally biased region" description="Low complexity" evidence="15">
    <location>
        <begin position="302"/>
        <end position="322"/>
    </location>
</feature>
<proteinExistence type="predicted"/>
<feature type="domain" description="Glycosyl transferase family 51" evidence="16">
    <location>
        <begin position="1"/>
        <end position="65"/>
    </location>
</feature>
<evidence type="ECO:0000256" key="14">
    <source>
        <dbReference type="ARBA" id="ARBA00049902"/>
    </source>
</evidence>
<dbReference type="GO" id="GO:0004180">
    <property type="term" value="F:carboxypeptidase activity"/>
    <property type="evidence" value="ECO:0007669"/>
    <property type="project" value="UniProtKB-KW"/>
</dbReference>
<keyword evidence="7" id="KW-0133">Cell shape</keyword>
<keyword evidence="6" id="KW-0812">Transmembrane</keyword>
<reference evidence="18" key="1">
    <citation type="submission" date="2013-08" db="EMBL/GenBank/DDBJ databases">
        <authorList>
            <person name="Mendez C."/>
            <person name="Richter M."/>
            <person name="Ferrer M."/>
            <person name="Sanchez J."/>
        </authorList>
    </citation>
    <scope>NUCLEOTIDE SEQUENCE</scope>
</reference>